<proteinExistence type="predicted"/>
<dbReference type="GeneID" id="33320884"/>
<organism evidence="1 2">
    <name type="scientific">Thermococcus profundus</name>
    <dbReference type="NCBI Taxonomy" id="49899"/>
    <lineage>
        <taxon>Archaea</taxon>
        <taxon>Methanobacteriati</taxon>
        <taxon>Methanobacteriota</taxon>
        <taxon>Thermococci</taxon>
        <taxon>Thermococcales</taxon>
        <taxon>Thermococcaceae</taxon>
        <taxon>Thermococcus</taxon>
    </lineage>
</organism>
<keyword evidence="2" id="KW-1185">Reference proteome</keyword>
<accession>A0A2Z2ME11</accession>
<keyword evidence="1" id="KW-0614">Plasmid</keyword>
<dbReference type="Proteomes" id="UP000250179">
    <property type="component" value="Plasmid unnamed"/>
</dbReference>
<dbReference type="RefSeq" id="WP_088859072.1">
    <property type="nucleotide sequence ID" value="NZ_CP014863.1"/>
</dbReference>
<sequence length="132" mass="15041">MLVEENKERLEKMEEIIYTALLNSGITGEEARRIAKGIRAFAEEVTSEMSFIKGIRLLLQPEGPSFFCVGCGSRHISYLGTFIPTDPEVLELAGYRIIVYGICEKCMREHPPEYFESQIVKLLWEGAPRLKL</sequence>
<reference evidence="1 2" key="1">
    <citation type="submission" date="2016-03" db="EMBL/GenBank/DDBJ databases">
        <title>Complete genome sequence of Thermococcus profundus strain DT5432.</title>
        <authorList>
            <person name="Oger P.M."/>
        </authorList>
    </citation>
    <scope>NUCLEOTIDE SEQUENCE [LARGE SCALE GENOMIC DNA]</scope>
    <source>
        <strain evidence="1 2">DT 5432</strain>
        <plasmid evidence="2">Plasmid</plasmid>
    </source>
</reference>
<dbReference type="KEGG" id="tprf:A3L09_10670"/>
<protein>
    <submittedName>
        <fullName evidence="1">Uncharacterized protein</fullName>
    </submittedName>
</protein>
<name>A0A2Z2ME11_THEPR</name>
<evidence type="ECO:0000313" key="1">
    <source>
        <dbReference type="EMBL" id="ASJ03813.1"/>
    </source>
</evidence>
<dbReference type="EMBL" id="CP014863">
    <property type="protein sequence ID" value="ASJ03813.1"/>
    <property type="molecule type" value="Genomic_DNA"/>
</dbReference>
<gene>
    <name evidence="1" type="ORF">A3L09_10670</name>
</gene>
<evidence type="ECO:0000313" key="2">
    <source>
        <dbReference type="Proteomes" id="UP000250179"/>
    </source>
</evidence>
<geneLocation type="plasmid" evidence="2"/>
<dbReference type="AlphaFoldDB" id="A0A2Z2ME11"/>